<feature type="region of interest" description="Disordered" evidence="8">
    <location>
        <begin position="1307"/>
        <end position="1476"/>
    </location>
</feature>
<dbReference type="InterPro" id="IPR031372">
    <property type="entry name" value="CAMSAP_CC1"/>
</dbReference>
<dbReference type="InterPro" id="IPR014797">
    <property type="entry name" value="CKK_CAMSAP"/>
</dbReference>
<dbReference type="EMBL" id="JAVRJZ010000002">
    <property type="protein sequence ID" value="KAK2725757.1"/>
    <property type="molecule type" value="Genomic_DNA"/>
</dbReference>
<dbReference type="PROSITE" id="PS50021">
    <property type="entry name" value="CH"/>
    <property type="match status" value="1"/>
</dbReference>
<comment type="subcellular location">
    <subcellularLocation>
        <location evidence="1">Cytoplasm</location>
        <location evidence="1">Cytoskeleton</location>
    </subcellularLocation>
</comment>
<feature type="compositionally biased region" description="Polar residues" evidence="8">
    <location>
        <begin position="213"/>
        <end position="235"/>
    </location>
</feature>
<dbReference type="GO" id="GO:0036449">
    <property type="term" value="C:microtubule minus-end"/>
    <property type="evidence" value="ECO:0007669"/>
    <property type="project" value="TreeGrafter"/>
</dbReference>
<dbReference type="Gene3D" id="3.10.20.360">
    <property type="entry name" value="CKK domain"/>
    <property type="match status" value="1"/>
</dbReference>
<keyword evidence="5" id="KW-0206">Cytoskeleton</keyword>
<feature type="compositionally biased region" description="Basic and acidic residues" evidence="8">
    <location>
        <begin position="956"/>
        <end position="966"/>
    </location>
</feature>
<feature type="non-terminal residue" evidence="11">
    <location>
        <position position="1"/>
    </location>
</feature>
<feature type="region of interest" description="Disordered" evidence="8">
    <location>
        <begin position="377"/>
        <end position="396"/>
    </location>
</feature>
<name>A0AA88LCV9_ARTSF</name>
<feature type="region of interest" description="Disordered" evidence="8">
    <location>
        <begin position="1111"/>
        <end position="1221"/>
    </location>
</feature>
<feature type="domain" description="CKK" evidence="10">
    <location>
        <begin position="1503"/>
        <end position="1596"/>
    </location>
</feature>
<dbReference type="GO" id="GO:0005516">
    <property type="term" value="F:calmodulin binding"/>
    <property type="evidence" value="ECO:0007669"/>
    <property type="project" value="InterPro"/>
</dbReference>
<dbReference type="SUPFAM" id="SSF50346">
    <property type="entry name" value="PRC-barrel domain"/>
    <property type="match status" value="1"/>
</dbReference>
<comment type="similarity">
    <text evidence="6">Belongs to the CAMSAP1 family.</text>
</comment>
<evidence type="ECO:0000256" key="7">
    <source>
        <dbReference type="SAM" id="Coils"/>
    </source>
</evidence>
<feature type="compositionally biased region" description="Basic and acidic residues" evidence="8">
    <location>
        <begin position="661"/>
        <end position="675"/>
    </location>
</feature>
<feature type="compositionally biased region" description="Low complexity" evidence="8">
    <location>
        <begin position="928"/>
        <end position="937"/>
    </location>
</feature>
<accession>A0AA88LCV9</accession>
<feature type="compositionally biased region" description="Basic and acidic residues" evidence="8">
    <location>
        <begin position="466"/>
        <end position="478"/>
    </location>
</feature>
<dbReference type="InterPro" id="IPR022613">
    <property type="entry name" value="CH_CAMSAP_2"/>
</dbReference>
<dbReference type="Pfam" id="PF11971">
    <property type="entry name" value="CAMSAP_CH"/>
    <property type="match status" value="1"/>
</dbReference>
<dbReference type="Pfam" id="PF17095">
    <property type="entry name" value="CAMSAP_CC1"/>
    <property type="match status" value="1"/>
</dbReference>
<feature type="compositionally biased region" description="Polar residues" evidence="8">
    <location>
        <begin position="310"/>
        <end position="326"/>
    </location>
</feature>
<dbReference type="GO" id="GO:0030507">
    <property type="term" value="F:spectrin binding"/>
    <property type="evidence" value="ECO:0007669"/>
    <property type="project" value="InterPro"/>
</dbReference>
<feature type="compositionally biased region" description="Polar residues" evidence="8">
    <location>
        <begin position="147"/>
        <end position="173"/>
    </location>
</feature>
<evidence type="ECO:0000256" key="3">
    <source>
        <dbReference type="ARBA" id="ARBA00022701"/>
    </source>
</evidence>
<feature type="coiled-coil region" evidence="7">
    <location>
        <begin position="1255"/>
        <end position="1293"/>
    </location>
</feature>
<feature type="compositionally biased region" description="Basic and acidic residues" evidence="8">
    <location>
        <begin position="361"/>
        <end position="371"/>
    </location>
</feature>
<dbReference type="InterPro" id="IPR001715">
    <property type="entry name" value="CH_dom"/>
</dbReference>
<feature type="compositionally biased region" description="Low complexity" evidence="8">
    <location>
        <begin position="1132"/>
        <end position="1167"/>
    </location>
</feature>
<dbReference type="InterPro" id="IPR011033">
    <property type="entry name" value="PRC_barrel-like_sf"/>
</dbReference>
<feature type="compositionally biased region" description="Low complexity" evidence="8">
    <location>
        <begin position="1428"/>
        <end position="1443"/>
    </location>
</feature>
<dbReference type="SUPFAM" id="SSF47576">
    <property type="entry name" value="Calponin-homology domain, CH-domain"/>
    <property type="match status" value="1"/>
</dbReference>
<dbReference type="GO" id="GO:0031122">
    <property type="term" value="P:cytoplasmic microtubule organization"/>
    <property type="evidence" value="ECO:0007669"/>
    <property type="project" value="TreeGrafter"/>
</dbReference>
<evidence type="ECO:0000256" key="2">
    <source>
        <dbReference type="ARBA" id="ARBA00022490"/>
    </source>
</evidence>
<feature type="compositionally biased region" description="Basic and acidic residues" evidence="8">
    <location>
        <begin position="1350"/>
        <end position="1359"/>
    </location>
</feature>
<dbReference type="Pfam" id="PF08683">
    <property type="entry name" value="CAMSAP_CKK"/>
    <property type="match status" value="1"/>
</dbReference>
<dbReference type="GO" id="GO:0007026">
    <property type="term" value="P:negative regulation of microtubule depolymerization"/>
    <property type="evidence" value="ECO:0007669"/>
    <property type="project" value="TreeGrafter"/>
</dbReference>
<feature type="non-terminal residue" evidence="11">
    <location>
        <position position="1596"/>
    </location>
</feature>
<feature type="compositionally biased region" description="Basic and acidic residues" evidence="8">
    <location>
        <begin position="418"/>
        <end position="433"/>
    </location>
</feature>
<feature type="coiled-coil region" evidence="7">
    <location>
        <begin position="699"/>
        <end position="730"/>
    </location>
</feature>
<dbReference type="InterPro" id="IPR032940">
    <property type="entry name" value="CAMSAP"/>
</dbReference>
<feature type="compositionally biased region" description="Basic and acidic residues" evidence="8">
    <location>
        <begin position="196"/>
        <end position="206"/>
    </location>
</feature>
<dbReference type="Proteomes" id="UP001187531">
    <property type="component" value="Unassembled WGS sequence"/>
</dbReference>
<dbReference type="PANTHER" id="PTHR21595:SF0">
    <property type="entry name" value="PATRONIN"/>
    <property type="match status" value="1"/>
</dbReference>
<organism evidence="11 12">
    <name type="scientific">Artemia franciscana</name>
    <name type="common">Brine shrimp</name>
    <name type="synonym">Artemia sanfranciscana</name>
    <dbReference type="NCBI Taxonomy" id="6661"/>
    <lineage>
        <taxon>Eukaryota</taxon>
        <taxon>Metazoa</taxon>
        <taxon>Ecdysozoa</taxon>
        <taxon>Arthropoda</taxon>
        <taxon>Crustacea</taxon>
        <taxon>Branchiopoda</taxon>
        <taxon>Anostraca</taxon>
        <taxon>Artemiidae</taxon>
        <taxon>Artemia</taxon>
    </lineage>
</organism>
<feature type="region of interest" description="Disordered" evidence="8">
    <location>
        <begin position="121"/>
        <end position="371"/>
    </location>
</feature>
<feature type="compositionally biased region" description="Basic and acidic residues" evidence="8">
    <location>
        <begin position="1307"/>
        <end position="1319"/>
    </location>
</feature>
<evidence type="ECO:0000256" key="4">
    <source>
        <dbReference type="ARBA" id="ARBA00023054"/>
    </source>
</evidence>
<protein>
    <recommendedName>
        <fullName evidence="13">Patronin</fullName>
    </recommendedName>
</protein>
<dbReference type="InterPro" id="IPR036872">
    <property type="entry name" value="CH_dom_sf"/>
</dbReference>
<evidence type="ECO:0000256" key="6">
    <source>
        <dbReference type="PROSITE-ProRule" id="PRU00841"/>
    </source>
</evidence>
<dbReference type="PROSITE" id="PS51508">
    <property type="entry name" value="CKK"/>
    <property type="match status" value="1"/>
</dbReference>
<evidence type="ECO:0008006" key="13">
    <source>
        <dbReference type="Google" id="ProtNLM"/>
    </source>
</evidence>
<feature type="compositionally biased region" description="Basic and acidic residues" evidence="8">
    <location>
        <begin position="1407"/>
        <end position="1420"/>
    </location>
</feature>
<evidence type="ECO:0000259" key="9">
    <source>
        <dbReference type="PROSITE" id="PS50021"/>
    </source>
</evidence>
<feature type="region of interest" description="Disordered" evidence="8">
    <location>
        <begin position="418"/>
        <end position="487"/>
    </location>
</feature>
<feature type="compositionally biased region" description="Low complexity" evidence="8">
    <location>
        <begin position="1371"/>
        <end position="1399"/>
    </location>
</feature>
<evidence type="ECO:0000313" key="12">
    <source>
        <dbReference type="Proteomes" id="UP001187531"/>
    </source>
</evidence>
<gene>
    <name evidence="11" type="ORF">QYM36_000294</name>
</gene>
<sequence>VSETRVEFPAPSELTDLSDGIGICSLIACYCPDSFDWSQIAVNDPISVADSLHNLQLVQWFCQTALPYNVCHLTLEDLLYMHGSVKQNVIAFLAELFYLFEVRPAKCVKVPGLTVEKTHDGIRHGGGLRRQGSLKEKDKSTRMSLKEASTVTPGTKVATTQPIARRFQQSSISIELPTKSEDAKPQYRPNESSNQSEREKPEEFVVHRGRSVPTLQSVTRQKQQNLFPDNGSSGDCAQMAGVPTNREERKSGTAGRRSRRNSITEVESHLTIENFGGSQENLSMFSRNPDKEQAVHTGRRQIESEPPSRAPSTNSISGSNSKTSVTGDYDAKANNSASGMRNWSRSQECDQEYRAVPPSRMSERSDDIDHRDSKFYNETEHLERPQIPQSRSQLQDCEHGYRGVSNRVFERHDDIDHRGSKFYGETEHLERARRPQSRGDYQAREIETEFIERPRRPESRGQSQMRDSDFDDRRRSESRGPSVTRQFDYCDYRDDRLSRNENRNVLENRSRRSESRGRYPCDESVREYDYRNRSKHEDGHRNFENHRYYDEYDERVRSQSRFDDFGDRPRRPESRGIHIERKDEFYEEKSYESSRIKDEPREEPKTHPIVIVADPQIVSENPVQAVSKIAKATNFVELSKLRDQSGSQGLSIVYMCSDSDSPQRHDKRLSTENKRPKSLFVASQEEEREELDDSVRMDLVSARLKMEEKRRQIEDEKKRASALANKHRQDIGKAAFLQAVSRGRPDLGTPDSGGGELPADLEYRSGAISDGTDKVRSIGEMEERDLYWTQDSVRSQSYAQTPDFPPNFNGEQFYINQQMSRRTWGQPQPLPVGYGYSRPDQQHLVYNQPSPVRRAQWGQPLAVRPLMMQQFYASKDPAFYVPSPQVYDSPQQEFYQNSETPSDLPFRLHDNFVDRPQNEMNGSRDNRNSISNDSFRSAFTSTRKEESSESNFMPIKDGRRSEERESPILLRSRHASSQQELKKDRPPSVASQGSGGRASVGIHTQLPAPSVDDMEPQSISFIEMQTTDDADGDLPQRIQRLNLSSGSRTYRIPDSAKSPPRPSLSRTFFQAQQKELPSPIRTPEKDIEEEVVNEIKLAKLKEGVDADQGFVITFDDSPKPRRPKPQLGTRKPSSTPSSTTKSSTPESPITPQKSDSLSPKRSSLSALNRLKSEIKERSPSPMDSPSLNKEVQQITESIESPRIEKSTVATSGNSRLSGQSGLGFVIDAKDDSFDTGTLDDMERKKEILLMKSLKRKQEVEEAKRLKELEAQLKKDEEAQKEEEKIRKREEEKARRAAIFEQYKLKKAAEEAEKEGRTLKMPEPVMTKQNVRMRPKAGGNASSGKPRPKTIHVDKSDLGSRSRPGSTIRLAESSSSIKRSEGSKGSNSSLSGSSTARRGSNSSLHSDSLPRESGRRIEAHSGRKNAALGSSNNNENEYEGNTTSRNPVKRAPSPGMGNAMRTRSITSPSGPGSLPQGLVKQRSNLLIDDNASDAGSTASTEYLGPRLFKQPTAKSNRSIILNAVEYCIFPGAVNRQSKQQVLEEIAASDAKHFLVLFRDASSQFRALYEYFPESEEVIKLWGNGPKQVTENMFDKFF</sequence>
<reference evidence="11" key="1">
    <citation type="submission" date="2023-07" db="EMBL/GenBank/DDBJ databases">
        <title>Chromosome-level genome assembly of Artemia franciscana.</title>
        <authorList>
            <person name="Jo E."/>
        </authorList>
    </citation>
    <scope>NUCLEOTIDE SEQUENCE</scope>
    <source>
        <tissue evidence="11">Whole body</tissue>
    </source>
</reference>
<feature type="compositionally biased region" description="Polar residues" evidence="8">
    <location>
        <begin position="1181"/>
        <end position="1198"/>
    </location>
</feature>
<dbReference type="SMART" id="SM01051">
    <property type="entry name" value="CAMSAP_CKK"/>
    <property type="match status" value="1"/>
</dbReference>
<keyword evidence="4 7" id="KW-0175">Coiled coil</keyword>
<feature type="compositionally biased region" description="Polar residues" evidence="8">
    <location>
        <begin position="1207"/>
        <end position="1219"/>
    </location>
</feature>
<feature type="region of interest" description="Disordered" evidence="8">
    <location>
        <begin position="895"/>
        <end position="1013"/>
    </location>
</feature>
<dbReference type="GO" id="GO:0031175">
    <property type="term" value="P:neuron projection development"/>
    <property type="evidence" value="ECO:0007669"/>
    <property type="project" value="InterPro"/>
</dbReference>
<keyword evidence="3 6" id="KW-0493">Microtubule</keyword>
<dbReference type="InterPro" id="IPR038209">
    <property type="entry name" value="CKK_dom_sf"/>
</dbReference>
<evidence type="ECO:0000256" key="8">
    <source>
        <dbReference type="SAM" id="MobiDB-lite"/>
    </source>
</evidence>
<dbReference type="PANTHER" id="PTHR21595">
    <property type="entry name" value="PATRONIN"/>
    <property type="match status" value="1"/>
</dbReference>
<keyword evidence="2" id="KW-0963">Cytoplasm</keyword>
<evidence type="ECO:0000259" key="10">
    <source>
        <dbReference type="PROSITE" id="PS51508"/>
    </source>
</evidence>
<evidence type="ECO:0000256" key="1">
    <source>
        <dbReference type="ARBA" id="ARBA00004245"/>
    </source>
</evidence>
<evidence type="ECO:0000313" key="11">
    <source>
        <dbReference type="EMBL" id="KAK2725757.1"/>
    </source>
</evidence>
<feature type="compositionally biased region" description="Basic and acidic residues" evidence="8">
    <location>
        <begin position="441"/>
        <end position="459"/>
    </location>
</feature>
<keyword evidence="12" id="KW-1185">Reference proteome</keyword>
<feature type="region of interest" description="Disordered" evidence="8">
    <location>
        <begin position="1041"/>
        <end position="1064"/>
    </location>
</feature>
<feature type="compositionally biased region" description="Basic and acidic residues" evidence="8">
    <location>
        <begin position="906"/>
        <end position="927"/>
    </location>
</feature>
<evidence type="ECO:0000256" key="5">
    <source>
        <dbReference type="ARBA" id="ARBA00023212"/>
    </source>
</evidence>
<feature type="domain" description="Calponin-homology (CH)" evidence="9">
    <location>
        <begin position="1"/>
        <end position="101"/>
    </location>
</feature>
<comment type="caution">
    <text evidence="11">The sequence shown here is derived from an EMBL/GenBank/DDBJ whole genome shotgun (WGS) entry which is preliminary data.</text>
</comment>
<feature type="compositionally biased region" description="Polar residues" evidence="8">
    <location>
        <begin position="1460"/>
        <end position="1469"/>
    </location>
</feature>
<feature type="compositionally biased region" description="Polar residues" evidence="8">
    <location>
        <begin position="333"/>
        <end position="346"/>
    </location>
</feature>
<feature type="region of interest" description="Disordered" evidence="8">
    <location>
        <begin position="657"/>
        <end position="687"/>
    </location>
</feature>
<dbReference type="GO" id="GO:0051011">
    <property type="term" value="F:microtubule minus-end binding"/>
    <property type="evidence" value="ECO:0007669"/>
    <property type="project" value="TreeGrafter"/>
</dbReference>
<feature type="compositionally biased region" description="Polar residues" evidence="8">
    <location>
        <begin position="276"/>
        <end position="286"/>
    </location>
</feature>
<proteinExistence type="inferred from homology"/>
<comment type="domain">
    <text evidence="6">The CKK domain binds microtubules.</text>
</comment>
<feature type="compositionally biased region" description="Basic and acidic residues" evidence="8">
    <location>
        <begin position="133"/>
        <end position="145"/>
    </location>
</feature>